<dbReference type="PANTHER" id="PTHR34846">
    <property type="entry name" value="4-CARBOXYMUCONOLACTONE DECARBOXYLASE FAMILY PROTEIN (AFU_ORTHOLOGUE AFUA_6G11590)"/>
    <property type="match status" value="1"/>
</dbReference>
<sequence length="185" mass="21058">MKMARVPYLDRENLAPENQDLLKRNINLYRTLAHSPNALRRFSGLGQFIRFDSKLDPRLRELAILQVGWLTRSKYEYSHHIKISRDFGVSDDDIRGMIAESEGRPSDLEPVIKAALRAAREMTTDLAASDATFAELAAALSTEHLTDLVITIGFYNAVVRILETMQIGVEDDYQKYLEEFPLPSD</sequence>
<dbReference type="PANTHER" id="PTHR34846:SF11">
    <property type="entry name" value="4-CARBOXYMUCONOLACTONE DECARBOXYLASE FAMILY PROTEIN (AFU_ORTHOLOGUE AFUA_6G11590)"/>
    <property type="match status" value="1"/>
</dbReference>
<keyword evidence="2" id="KW-0575">Peroxidase</keyword>
<keyword evidence="3" id="KW-1185">Reference proteome</keyword>
<name>A0A3N1KNQ3_9PROT</name>
<feature type="domain" description="Carboxymuconolactone decarboxylase-like" evidence="1">
    <location>
        <begin position="36"/>
        <end position="120"/>
    </location>
</feature>
<dbReference type="SUPFAM" id="SSF69118">
    <property type="entry name" value="AhpD-like"/>
    <property type="match status" value="1"/>
</dbReference>
<protein>
    <submittedName>
        <fullName evidence="2">Alkylhydroperoxidase family enzyme</fullName>
    </submittedName>
</protein>
<evidence type="ECO:0000313" key="3">
    <source>
        <dbReference type="Proteomes" id="UP000278222"/>
    </source>
</evidence>
<dbReference type="InterPro" id="IPR003779">
    <property type="entry name" value="CMD-like"/>
</dbReference>
<dbReference type="InterPro" id="IPR029032">
    <property type="entry name" value="AhpD-like"/>
</dbReference>
<comment type="caution">
    <text evidence="2">The sequence shown here is derived from an EMBL/GenBank/DDBJ whole genome shotgun (WGS) entry which is preliminary data.</text>
</comment>
<dbReference type="Proteomes" id="UP000278222">
    <property type="component" value="Unassembled WGS sequence"/>
</dbReference>
<evidence type="ECO:0000313" key="2">
    <source>
        <dbReference type="EMBL" id="ROP83353.1"/>
    </source>
</evidence>
<reference evidence="2 3" key="1">
    <citation type="submission" date="2018-11" db="EMBL/GenBank/DDBJ databases">
        <title>Genomic Encyclopedia of Type Strains, Phase IV (KMG-IV): sequencing the most valuable type-strain genomes for metagenomic binning, comparative biology and taxonomic classification.</title>
        <authorList>
            <person name="Goeker M."/>
        </authorList>
    </citation>
    <scope>NUCLEOTIDE SEQUENCE [LARGE SCALE GENOMIC DNA]</scope>
    <source>
        <strain evidence="2 3">DSM 5900</strain>
    </source>
</reference>
<keyword evidence="2" id="KW-0560">Oxidoreductase</keyword>
<organism evidence="2 3">
    <name type="scientific">Stella humosa</name>
    <dbReference type="NCBI Taxonomy" id="94"/>
    <lineage>
        <taxon>Bacteria</taxon>
        <taxon>Pseudomonadati</taxon>
        <taxon>Pseudomonadota</taxon>
        <taxon>Alphaproteobacteria</taxon>
        <taxon>Rhodospirillales</taxon>
        <taxon>Stellaceae</taxon>
        <taxon>Stella</taxon>
    </lineage>
</organism>
<accession>A0A3N1KNQ3</accession>
<dbReference type="Pfam" id="PF02627">
    <property type="entry name" value="CMD"/>
    <property type="match status" value="1"/>
</dbReference>
<dbReference type="AlphaFoldDB" id="A0A3N1KNQ3"/>
<dbReference type="Gene3D" id="1.20.1290.10">
    <property type="entry name" value="AhpD-like"/>
    <property type="match status" value="1"/>
</dbReference>
<dbReference type="RefSeq" id="WP_197735771.1">
    <property type="nucleotide sequence ID" value="NZ_AP019700.1"/>
</dbReference>
<dbReference type="EMBL" id="RJKX01000017">
    <property type="protein sequence ID" value="ROP83353.1"/>
    <property type="molecule type" value="Genomic_DNA"/>
</dbReference>
<dbReference type="GO" id="GO:0051920">
    <property type="term" value="F:peroxiredoxin activity"/>
    <property type="evidence" value="ECO:0007669"/>
    <property type="project" value="InterPro"/>
</dbReference>
<evidence type="ECO:0000259" key="1">
    <source>
        <dbReference type="Pfam" id="PF02627"/>
    </source>
</evidence>
<gene>
    <name evidence="2" type="ORF">EDC65_4887</name>
</gene>
<proteinExistence type="predicted"/>